<dbReference type="EMBL" id="FODY01000001">
    <property type="protein sequence ID" value="SEO30657.1"/>
    <property type="molecule type" value="Genomic_DNA"/>
</dbReference>
<keyword evidence="5 6" id="KW-0472">Membrane</keyword>
<reference evidence="7 8" key="1">
    <citation type="submission" date="2016-10" db="EMBL/GenBank/DDBJ databases">
        <authorList>
            <person name="de Groot N.N."/>
        </authorList>
    </citation>
    <scope>NUCLEOTIDE SEQUENCE [LARGE SCALE GENOMIC DNA]</scope>
    <source>
        <strain evidence="7 8">DSM 13305</strain>
    </source>
</reference>
<sequence>MTRTGKADYLLLLLASAVLINGVVVVGLVQKHMDYPVLGAIAAVVMAWFGVSIYLSKTGYHGDPLFFPLTAVLSAIGLIMVFRLTPDLFFSQVLWMLLGIAAFGLTVHFSKNLEALTKYKYICGFIGISLLLAAIVLGVDIGGHRSWVILGPIRFQPSEFAKLFIVIFLAAYLNERREVLAYASKRVGPFMLPHPRFVAPLLVVWGITMLVLVLQRDMGSALLYFSITILMSYMASGRLSYILIGAVLFLGGSVLCYMLYPHIQTRVDIWLNPWADPNGRAYQIVQSLFAFGSGGMLGSGLGYGFPNMIPEVHTDFIFAAIGEELGFLGAGAVMLIYILLVYRAFRTAWLQEDPFYALLGGGLSASMGLQIFLIIAGVTKFFPLTGITLPMISYGGSSVLSGFILLGILFGISEMRPKNI</sequence>
<dbReference type="Pfam" id="PF01098">
    <property type="entry name" value="FTSW_RODA_SPOVE"/>
    <property type="match status" value="1"/>
</dbReference>
<dbReference type="InterPro" id="IPR001182">
    <property type="entry name" value="FtsW/RodA"/>
</dbReference>
<organism evidence="7 8">
    <name type="scientific">Propionispora vibrioides</name>
    <dbReference type="NCBI Taxonomy" id="112903"/>
    <lineage>
        <taxon>Bacteria</taxon>
        <taxon>Bacillati</taxon>
        <taxon>Bacillota</taxon>
        <taxon>Negativicutes</taxon>
        <taxon>Selenomonadales</taxon>
        <taxon>Sporomusaceae</taxon>
        <taxon>Propionispora</taxon>
    </lineage>
</organism>
<dbReference type="OrthoDB" id="9812661at2"/>
<evidence type="ECO:0000313" key="7">
    <source>
        <dbReference type="EMBL" id="SEO30657.1"/>
    </source>
</evidence>
<feature type="transmembrane region" description="Helical" evidence="6">
    <location>
        <begin position="357"/>
        <end position="379"/>
    </location>
</feature>
<evidence type="ECO:0000256" key="3">
    <source>
        <dbReference type="ARBA" id="ARBA00022960"/>
    </source>
</evidence>
<dbReference type="GO" id="GO:0008360">
    <property type="term" value="P:regulation of cell shape"/>
    <property type="evidence" value="ECO:0007669"/>
    <property type="project" value="UniProtKB-KW"/>
</dbReference>
<accession>A0A1H8NM42</accession>
<dbReference type="RefSeq" id="WP_091743484.1">
    <property type="nucleotide sequence ID" value="NZ_FODY01000001.1"/>
</dbReference>
<evidence type="ECO:0000313" key="8">
    <source>
        <dbReference type="Proteomes" id="UP000198847"/>
    </source>
</evidence>
<evidence type="ECO:0000256" key="2">
    <source>
        <dbReference type="ARBA" id="ARBA00022692"/>
    </source>
</evidence>
<evidence type="ECO:0000256" key="4">
    <source>
        <dbReference type="ARBA" id="ARBA00022989"/>
    </source>
</evidence>
<dbReference type="GO" id="GO:0051301">
    <property type="term" value="P:cell division"/>
    <property type="evidence" value="ECO:0007669"/>
    <property type="project" value="InterPro"/>
</dbReference>
<dbReference type="Proteomes" id="UP000198847">
    <property type="component" value="Unassembled WGS sequence"/>
</dbReference>
<feature type="transmembrane region" description="Helical" evidence="6">
    <location>
        <begin position="196"/>
        <end position="214"/>
    </location>
</feature>
<feature type="transmembrane region" description="Helical" evidence="6">
    <location>
        <begin position="121"/>
        <end position="139"/>
    </location>
</feature>
<dbReference type="PANTHER" id="PTHR30474:SF3">
    <property type="entry name" value="PEPTIDOGLYCAN GLYCOSYLTRANSFERASE RODA"/>
    <property type="match status" value="1"/>
</dbReference>
<name>A0A1H8NM42_9FIRM</name>
<feature type="transmembrane region" description="Helical" evidence="6">
    <location>
        <begin position="281"/>
        <end position="305"/>
    </location>
</feature>
<dbReference type="GO" id="GO:0032153">
    <property type="term" value="C:cell division site"/>
    <property type="evidence" value="ECO:0007669"/>
    <property type="project" value="TreeGrafter"/>
</dbReference>
<keyword evidence="3" id="KW-0133">Cell shape</keyword>
<evidence type="ECO:0000256" key="1">
    <source>
        <dbReference type="ARBA" id="ARBA00004141"/>
    </source>
</evidence>
<evidence type="ECO:0000256" key="5">
    <source>
        <dbReference type="ARBA" id="ARBA00023136"/>
    </source>
</evidence>
<dbReference type="AlphaFoldDB" id="A0A1H8NM42"/>
<evidence type="ECO:0000256" key="6">
    <source>
        <dbReference type="SAM" id="Phobius"/>
    </source>
</evidence>
<keyword evidence="2 6" id="KW-0812">Transmembrane</keyword>
<dbReference type="STRING" id="112903.SAMN04490178_101157"/>
<feature type="transmembrane region" description="Helical" evidence="6">
    <location>
        <begin position="9"/>
        <end position="29"/>
    </location>
</feature>
<feature type="transmembrane region" description="Helical" evidence="6">
    <location>
        <begin position="65"/>
        <end position="82"/>
    </location>
</feature>
<feature type="transmembrane region" description="Helical" evidence="6">
    <location>
        <begin position="325"/>
        <end position="345"/>
    </location>
</feature>
<dbReference type="GO" id="GO:0005886">
    <property type="term" value="C:plasma membrane"/>
    <property type="evidence" value="ECO:0007669"/>
    <property type="project" value="TreeGrafter"/>
</dbReference>
<gene>
    <name evidence="7" type="ORF">SAMN04490178_101157</name>
</gene>
<keyword evidence="8" id="KW-1185">Reference proteome</keyword>
<feature type="transmembrane region" description="Helical" evidence="6">
    <location>
        <begin position="239"/>
        <end position="260"/>
    </location>
</feature>
<dbReference type="PANTHER" id="PTHR30474">
    <property type="entry name" value="CELL CYCLE PROTEIN"/>
    <property type="match status" value="1"/>
</dbReference>
<feature type="transmembrane region" description="Helical" evidence="6">
    <location>
        <begin position="88"/>
        <end position="109"/>
    </location>
</feature>
<keyword evidence="4 6" id="KW-1133">Transmembrane helix</keyword>
<proteinExistence type="predicted"/>
<feature type="transmembrane region" description="Helical" evidence="6">
    <location>
        <begin position="391"/>
        <end position="412"/>
    </location>
</feature>
<protein>
    <submittedName>
        <fullName evidence="7">Cell elongation-specific peptidoglycan biosynthesis regulator RodA</fullName>
    </submittedName>
</protein>
<comment type="subcellular location">
    <subcellularLocation>
        <location evidence="1">Membrane</location>
        <topology evidence="1">Multi-pass membrane protein</topology>
    </subcellularLocation>
</comment>
<feature type="transmembrane region" description="Helical" evidence="6">
    <location>
        <begin position="35"/>
        <end position="56"/>
    </location>
</feature>
<dbReference type="GO" id="GO:0015648">
    <property type="term" value="F:lipid-linked peptidoglycan transporter activity"/>
    <property type="evidence" value="ECO:0007669"/>
    <property type="project" value="TreeGrafter"/>
</dbReference>